<dbReference type="Proteomes" id="UP000293652">
    <property type="component" value="Unassembled WGS sequence"/>
</dbReference>
<comment type="caution">
    <text evidence="4">The sequence shown here is derived from an EMBL/GenBank/DDBJ whole genome shotgun (WGS) entry which is preliminary data.</text>
</comment>
<dbReference type="PANTHER" id="PTHR43713">
    <property type="entry name" value="GLUTAMATE-1-SEMIALDEHYDE 2,1-AMINOMUTASE"/>
    <property type="match status" value="1"/>
</dbReference>
<evidence type="ECO:0000256" key="3">
    <source>
        <dbReference type="RuleBase" id="RU003560"/>
    </source>
</evidence>
<sequence length="432" mass="45825">MASALLRVLATVRGSNEWTNTMTTHLVGGISSAGRALPPMDGKPFVARRSQGAYIWDDRQRKYIDTALGFGATVIGHANPLVVEAVTAALRNGPMPAFAHDGEEEAASVLTAATQHLSRAIFTNTGSEAVHLACRLARAATGRSYIAKMAAGYDGWYDDVTLGQAGSADAAMLANARPVRERTTLLRFNDFNDVDQLFAENSSIAAVILEPMLANAGCIPAAPGYLAHVEATARRYGALVILDEVLMGFRTRFGLTGHSMEVEADLATVGKAIGSGVAVAAVVGRPDLMALAEEGTVNRAGTYSGNPVATAAVTATFQLLRDLDYAALLARGERLRHGINSAFASYGRAVTTSGEGSVFTIWFADSPPSNYAETLDRANAVMTLKLHEALRRRGLLIMPFAFGRLYLSDAHTDGVIDDMIGIFEDAARDMAA</sequence>
<protein>
    <submittedName>
        <fullName evidence="4">Aminotransferase class III-fold pyridoxal phosphate-dependent enzyme</fullName>
    </submittedName>
</protein>
<organism evidence="4 5">
    <name type="scientific">Rhizobium leguminosarum</name>
    <dbReference type="NCBI Taxonomy" id="384"/>
    <lineage>
        <taxon>Bacteria</taxon>
        <taxon>Pseudomonadati</taxon>
        <taxon>Pseudomonadota</taxon>
        <taxon>Alphaproteobacteria</taxon>
        <taxon>Hyphomicrobiales</taxon>
        <taxon>Rhizobiaceae</taxon>
        <taxon>Rhizobium/Agrobacterium group</taxon>
        <taxon>Rhizobium</taxon>
    </lineage>
</organism>
<dbReference type="InterPro" id="IPR015424">
    <property type="entry name" value="PyrdxlP-dep_Trfase"/>
</dbReference>
<dbReference type="Gene3D" id="3.90.1150.10">
    <property type="entry name" value="Aspartate Aminotransferase, domain 1"/>
    <property type="match status" value="1"/>
</dbReference>
<comment type="cofactor">
    <cofactor evidence="1">
        <name>pyridoxal 5'-phosphate</name>
        <dbReference type="ChEBI" id="CHEBI:597326"/>
    </cofactor>
</comment>
<comment type="similarity">
    <text evidence="3">Belongs to the class-III pyridoxal-phosphate-dependent aminotransferase family.</text>
</comment>
<accession>A0A4V2IJK8</accession>
<keyword evidence="4" id="KW-0032">Aminotransferase</keyword>
<evidence type="ECO:0000256" key="2">
    <source>
        <dbReference type="ARBA" id="ARBA00022898"/>
    </source>
</evidence>
<keyword evidence="2 3" id="KW-0663">Pyridoxal phosphate</keyword>
<name>A0A4V2IJK8_RHILE</name>
<dbReference type="Gene3D" id="3.40.640.10">
    <property type="entry name" value="Type I PLP-dependent aspartate aminotransferase-like (Major domain)"/>
    <property type="match status" value="1"/>
</dbReference>
<proteinExistence type="inferred from homology"/>
<dbReference type="GeneID" id="303216575"/>
<dbReference type="SUPFAM" id="SSF53383">
    <property type="entry name" value="PLP-dependent transferases"/>
    <property type="match status" value="1"/>
</dbReference>
<dbReference type="AlphaFoldDB" id="A0A4V2IJK8"/>
<dbReference type="InterPro" id="IPR049704">
    <property type="entry name" value="Aminotrans_3_PPA_site"/>
</dbReference>
<dbReference type="InterPro" id="IPR015421">
    <property type="entry name" value="PyrdxlP-dep_Trfase_major"/>
</dbReference>
<dbReference type="Pfam" id="PF00202">
    <property type="entry name" value="Aminotran_3"/>
    <property type="match status" value="1"/>
</dbReference>
<reference evidence="4 5" key="1">
    <citation type="submission" date="2019-02" db="EMBL/GenBank/DDBJ databases">
        <title>The genomic architecture of introgression among sibling species of bacteria.</title>
        <authorList>
            <person name="Cavassim M.I.A."/>
            <person name="Moeskjaer S."/>
            <person name="Moslemi C."/>
            <person name="Fields B."/>
            <person name="Bachmann A."/>
            <person name="Vilhjalmsson B."/>
            <person name="Schierup M.H."/>
            <person name="Young J.P.W."/>
            <person name="Andersen S.U."/>
        </authorList>
    </citation>
    <scope>NUCLEOTIDE SEQUENCE [LARGE SCALE GENOMIC DNA]</scope>
    <source>
        <strain evidence="4 5">SM145A</strain>
    </source>
</reference>
<dbReference type="InterPro" id="IPR005814">
    <property type="entry name" value="Aminotrans_3"/>
</dbReference>
<dbReference type="GO" id="GO:0030170">
    <property type="term" value="F:pyridoxal phosphate binding"/>
    <property type="evidence" value="ECO:0007669"/>
    <property type="project" value="InterPro"/>
</dbReference>
<dbReference type="RefSeq" id="WP_082229777.1">
    <property type="nucleotide sequence ID" value="NZ_SIOD01000001.1"/>
</dbReference>
<dbReference type="EMBL" id="SIPC01000001">
    <property type="protein sequence ID" value="TAX73986.1"/>
    <property type="molecule type" value="Genomic_DNA"/>
</dbReference>
<dbReference type="PROSITE" id="PS00600">
    <property type="entry name" value="AA_TRANSFER_CLASS_3"/>
    <property type="match status" value="1"/>
</dbReference>
<evidence type="ECO:0000313" key="4">
    <source>
        <dbReference type="EMBL" id="TAX73986.1"/>
    </source>
</evidence>
<dbReference type="GO" id="GO:0008483">
    <property type="term" value="F:transaminase activity"/>
    <property type="evidence" value="ECO:0007669"/>
    <property type="project" value="UniProtKB-KW"/>
</dbReference>
<evidence type="ECO:0000313" key="5">
    <source>
        <dbReference type="Proteomes" id="UP000293652"/>
    </source>
</evidence>
<dbReference type="InterPro" id="IPR015422">
    <property type="entry name" value="PyrdxlP-dep_Trfase_small"/>
</dbReference>
<dbReference type="PANTHER" id="PTHR43713:SF3">
    <property type="entry name" value="GLUTAMATE-1-SEMIALDEHYDE 2,1-AMINOMUTASE 1, CHLOROPLASTIC-RELATED"/>
    <property type="match status" value="1"/>
</dbReference>
<keyword evidence="4" id="KW-0808">Transferase</keyword>
<evidence type="ECO:0000256" key="1">
    <source>
        <dbReference type="ARBA" id="ARBA00001933"/>
    </source>
</evidence>
<gene>
    <name evidence="4" type="ORF">ELI03_20535</name>
</gene>